<proteinExistence type="predicted"/>
<dbReference type="EMBL" id="BARV01019907">
    <property type="protein sequence ID" value="GAI21324.1"/>
    <property type="molecule type" value="Genomic_DNA"/>
</dbReference>
<evidence type="ECO:0000313" key="1">
    <source>
        <dbReference type="EMBL" id="GAI21324.1"/>
    </source>
</evidence>
<gene>
    <name evidence="1" type="ORF">S06H3_33365</name>
</gene>
<sequence>MDILPILERHRNETINQLKKHQQDWIGAPPSPNKLRMHLKENLVLHTRQMAELRQIPIDQLPDKLKGSLGVVMASVNERIKDIEKDIHLWGP</sequence>
<comment type="caution">
    <text evidence="1">The sequence shown here is derived from an EMBL/GenBank/DDBJ whole genome shotgun (WGS) entry which is preliminary data.</text>
</comment>
<dbReference type="AlphaFoldDB" id="X1NRN7"/>
<accession>X1NRN7</accession>
<organism evidence="1">
    <name type="scientific">marine sediment metagenome</name>
    <dbReference type="NCBI Taxonomy" id="412755"/>
    <lineage>
        <taxon>unclassified sequences</taxon>
        <taxon>metagenomes</taxon>
        <taxon>ecological metagenomes</taxon>
    </lineage>
</organism>
<name>X1NRN7_9ZZZZ</name>
<reference evidence="1" key="1">
    <citation type="journal article" date="2014" name="Front. Microbiol.">
        <title>High frequency of phylogenetically diverse reductive dehalogenase-homologous genes in deep subseafloor sedimentary metagenomes.</title>
        <authorList>
            <person name="Kawai M."/>
            <person name="Futagami T."/>
            <person name="Toyoda A."/>
            <person name="Takaki Y."/>
            <person name="Nishi S."/>
            <person name="Hori S."/>
            <person name="Arai W."/>
            <person name="Tsubouchi T."/>
            <person name="Morono Y."/>
            <person name="Uchiyama I."/>
            <person name="Ito T."/>
            <person name="Fujiyama A."/>
            <person name="Inagaki F."/>
            <person name="Takami H."/>
        </authorList>
    </citation>
    <scope>NUCLEOTIDE SEQUENCE</scope>
    <source>
        <strain evidence="1">Expedition CK06-06</strain>
    </source>
</reference>
<protein>
    <submittedName>
        <fullName evidence="1">Uncharacterized protein</fullName>
    </submittedName>
</protein>